<protein>
    <submittedName>
        <fullName evidence="1">Uncharacterized protein</fullName>
    </submittedName>
</protein>
<name>A0ACD3AZ34_9AGAR</name>
<sequence length="146" mass="16438">MIPLHRSRLSFSPPPSHNHQRTVCFFSLTAVLDFVLMHSYSLCHTTFFVLFSPQHSPTFRSSLIPILVLSLCVHVNVFLIVLSAALPTPFSSPSIPFRSRFCLKTRAILIHTSTHCSPFQSSSYSRFVVQLLGWILIPALGIDTRV</sequence>
<proteinExistence type="predicted"/>
<keyword evidence="2" id="KW-1185">Reference proteome</keyword>
<gene>
    <name evidence="1" type="ORF">BDN72DRAFT_492049</name>
</gene>
<dbReference type="EMBL" id="ML208304">
    <property type="protein sequence ID" value="TFK71008.1"/>
    <property type="molecule type" value="Genomic_DNA"/>
</dbReference>
<reference evidence="1 2" key="1">
    <citation type="journal article" date="2019" name="Nat. Ecol. Evol.">
        <title>Megaphylogeny resolves global patterns of mushroom evolution.</title>
        <authorList>
            <person name="Varga T."/>
            <person name="Krizsan K."/>
            <person name="Foldi C."/>
            <person name="Dima B."/>
            <person name="Sanchez-Garcia M."/>
            <person name="Sanchez-Ramirez S."/>
            <person name="Szollosi G.J."/>
            <person name="Szarkandi J.G."/>
            <person name="Papp V."/>
            <person name="Albert L."/>
            <person name="Andreopoulos W."/>
            <person name="Angelini C."/>
            <person name="Antonin V."/>
            <person name="Barry K.W."/>
            <person name="Bougher N.L."/>
            <person name="Buchanan P."/>
            <person name="Buyck B."/>
            <person name="Bense V."/>
            <person name="Catcheside P."/>
            <person name="Chovatia M."/>
            <person name="Cooper J."/>
            <person name="Damon W."/>
            <person name="Desjardin D."/>
            <person name="Finy P."/>
            <person name="Geml J."/>
            <person name="Haridas S."/>
            <person name="Hughes K."/>
            <person name="Justo A."/>
            <person name="Karasinski D."/>
            <person name="Kautmanova I."/>
            <person name="Kiss B."/>
            <person name="Kocsube S."/>
            <person name="Kotiranta H."/>
            <person name="LaButti K.M."/>
            <person name="Lechner B.E."/>
            <person name="Liimatainen K."/>
            <person name="Lipzen A."/>
            <person name="Lukacs Z."/>
            <person name="Mihaltcheva S."/>
            <person name="Morgado L.N."/>
            <person name="Niskanen T."/>
            <person name="Noordeloos M.E."/>
            <person name="Ohm R.A."/>
            <person name="Ortiz-Santana B."/>
            <person name="Ovrebo C."/>
            <person name="Racz N."/>
            <person name="Riley R."/>
            <person name="Savchenko A."/>
            <person name="Shiryaev A."/>
            <person name="Soop K."/>
            <person name="Spirin V."/>
            <person name="Szebenyi C."/>
            <person name="Tomsovsky M."/>
            <person name="Tulloss R.E."/>
            <person name="Uehling J."/>
            <person name="Grigoriev I.V."/>
            <person name="Vagvolgyi C."/>
            <person name="Papp T."/>
            <person name="Martin F.M."/>
            <person name="Miettinen O."/>
            <person name="Hibbett D.S."/>
            <person name="Nagy L.G."/>
        </authorList>
    </citation>
    <scope>NUCLEOTIDE SEQUENCE [LARGE SCALE GENOMIC DNA]</scope>
    <source>
        <strain evidence="1 2">NL-1719</strain>
    </source>
</reference>
<evidence type="ECO:0000313" key="1">
    <source>
        <dbReference type="EMBL" id="TFK71008.1"/>
    </source>
</evidence>
<evidence type="ECO:0000313" key="2">
    <source>
        <dbReference type="Proteomes" id="UP000308600"/>
    </source>
</evidence>
<organism evidence="1 2">
    <name type="scientific">Pluteus cervinus</name>
    <dbReference type="NCBI Taxonomy" id="181527"/>
    <lineage>
        <taxon>Eukaryota</taxon>
        <taxon>Fungi</taxon>
        <taxon>Dikarya</taxon>
        <taxon>Basidiomycota</taxon>
        <taxon>Agaricomycotina</taxon>
        <taxon>Agaricomycetes</taxon>
        <taxon>Agaricomycetidae</taxon>
        <taxon>Agaricales</taxon>
        <taxon>Pluteineae</taxon>
        <taxon>Pluteaceae</taxon>
        <taxon>Pluteus</taxon>
    </lineage>
</organism>
<dbReference type="Proteomes" id="UP000308600">
    <property type="component" value="Unassembled WGS sequence"/>
</dbReference>
<accession>A0ACD3AZ34</accession>